<reference evidence="7" key="1">
    <citation type="submission" date="2017-06" db="EMBL/GenBank/DDBJ databases">
        <title>Genome analysis of Fimbriiglobus ruber SP5, the first member of the order Planctomycetales with confirmed chitinolytic capability.</title>
        <authorList>
            <person name="Ravin N.V."/>
            <person name="Rakitin A.L."/>
            <person name="Ivanova A.A."/>
            <person name="Beletsky A.V."/>
            <person name="Kulichevskaya I.S."/>
            <person name="Mardanov A.V."/>
            <person name="Dedysh S.N."/>
        </authorList>
    </citation>
    <scope>NUCLEOTIDE SEQUENCE [LARGE SCALE GENOMIC DNA]</scope>
    <source>
        <strain evidence="7">SP5</strain>
    </source>
</reference>
<keyword evidence="2" id="KW-0731">Sigma factor</keyword>
<evidence type="ECO:0000256" key="3">
    <source>
        <dbReference type="ARBA" id="ARBA00023163"/>
    </source>
</evidence>
<keyword evidence="7" id="KW-1185">Reference proteome</keyword>
<accession>A0A225DI06</accession>
<evidence type="ECO:0000313" key="6">
    <source>
        <dbReference type="EMBL" id="OWK41091.1"/>
    </source>
</evidence>
<dbReference type="InterPro" id="IPR036388">
    <property type="entry name" value="WH-like_DNA-bd_sf"/>
</dbReference>
<evidence type="ECO:0000256" key="2">
    <source>
        <dbReference type="ARBA" id="ARBA00023082"/>
    </source>
</evidence>
<organism evidence="6 7">
    <name type="scientific">Fimbriiglobus ruber</name>
    <dbReference type="NCBI Taxonomy" id="1908690"/>
    <lineage>
        <taxon>Bacteria</taxon>
        <taxon>Pseudomonadati</taxon>
        <taxon>Planctomycetota</taxon>
        <taxon>Planctomycetia</taxon>
        <taxon>Gemmatales</taxon>
        <taxon>Gemmataceae</taxon>
        <taxon>Fimbriiglobus</taxon>
    </lineage>
</organism>
<protein>
    <recommendedName>
        <fullName evidence="5">RNA polymerase sigma-70 ECF-like HTH domain-containing protein</fullName>
    </recommendedName>
</protein>
<evidence type="ECO:0000259" key="5">
    <source>
        <dbReference type="Pfam" id="PF07638"/>
    </source>
</evidence>
<dbReference type="NCBIfam" id="TIGR02999">
    <property type="entry name" value="Sig-70_X6"/>
    <property type="match status" value="1"/>
</dbReference>
<feature type="compositionally biased region" description="Basic and acidic residues" evidence="4">
    <location>
        <begin position="1"/>
        <end position="16"/>
    </location>
</feature>
<dbReference type="GO" id="GO:0006352">
    <property type="term" value="P:DNA-templated transcription initiation"/>
    <property type="evidence" value="ECO:0007669"/>
    <property type="project" value="InterPro"/>
</dbReference>
<evidence type="ECO:0000313" key="7">
    <source>
        <dbReference type="Proteomes" id="UP000214646"/>
    </source>
</evidence>
<dbReference type="RefSeq" id="WP_088256045.1">
    <property type="nucleotide sequence ID" value="NZ_NIDE01000007.1"/>
</dbReference>
<dbReference type="SUPFAM" id="SSF88659">
    <property type="entry name" value="Sigma3 and sigma4 domains of RNA polymerase sigma factors"/>
    <property type="match status" value="1"/>
</dbReference>
<evidence type="ECO:0000256" key="4">
    <source>
        <dbReference type="SAM" id="MobiDB-lite"/>
    </source>
</evidence>
<dbReference type="EMBL" id="NIDE01000007">
    <property type="protein sequence ID" value="OWK41091.1"/>
    <property type="molecule type" value="Genomic_DNA"/>
</dbReference>
<dbReference type="InterPro" id="IPR013324">
    <property type="entry name" value="RNA_pol_sigma_r3/r4-like"/>
</dbReference>
<dbReference type="GO" id="GO:0016987">
    <property type="term" value="F:sigma factor activity"/>
    <property type="evidence" value="ECO:0007669"/>
    <property type="project" value="UniProtKB-KW"/>
</dbReference>
<comment type="caution">
    <text evidence="6">The sequence shown here is derived from an EMBL/GenBank/DDBJ whole genome shotgun (WGS) entry which is preliminary data.</text>
</comment>
<dbReference type="PANTHER" id="PTHR43133">
    <property type="entry name" value="RNA POLYMERASE ECF-TYPE SIGMA FACTO"/>
    <property type="match status" value="1"/>
</dbReference>
<dbReference type="InterPro" id="IPR014284">
    <property type="entry name" value="RNA_pol_sigma-70_dom"/>
</dbReference>
<dbReference type="Gene3D" id="1.10.10.10">
    <property type="entry name" value="Winged helix-like DNA-binding domain superfamily/Winged helix DNA-binding domain"/>
    <property type="match status" value="1"/>
</dbReference>
<dbReference type="InterPro" id="IPR053812">
    <property type="entry name" value="HTH_Sigma70_ECF-like"/>
</dbReference>
<name>A0A225DI06_9BACT</name>
<gene>
    <name evidence="6" type="ORF">FRUB_04983</name>
</gene>
<dbReference type="InterPro" id="IPR039425">
    <property type="entry name" value="RNA_pol_sigma-70-like"/>
</dbReference>
<proteinExistence type="predicted"/>
<keyword evidence="1" id="KW-0805">Transcription regulation</keyword>
<evidence type="ECO:0000256" key="1">
    <source>
        <dbReference type="ARBA" id="ARBA00023015"/>
    </source>
</evidence>
<feature type="region of interest" description="Disordered" evidence="4">
    <location>
        <begin position="1"/>
        <end position="21"/>
    </location>
</feature>
<dbReference type="AlphaFoldDB" id="A0A225DI06"/>
<feature type="domain" description="RNA polymerase sigma-70 ECF-like HTH" evidence="5">
    <location>
        <begin position="15"/>
        <end position="182"/>
    </location>
</feature>
<keyword evidence="3" id="KW-0804">Transcription</keyword>
<dbReference type="InterPro" id="IPR011517">
    <property type="entry name" value="RNA_pol_sigma70_ECF-like"/>
</dbReference>
<dbReference type="Proteomes" id="UP000214646">
    <property type="component" value="Unassembled WGS sequence"/>
</dbReference>
<dbReference type="Pfam" id="PF07638">
    <property type="entry name" value="Sigma70_ECF"/>
    <property type="match status" value="1"/>
</dbReference>
<dbReference type="PANTHER" id="PTHR43133:SF39">
    <property type="entry name" value="SIMILAR TO RNA POLYMERASE SIGMA-E FACTOR"/>
    <property type="match status" value="1"/>
</dbReference>
<sequence length="191" mass="21487">MEGKLENPQPTEDKEQQTASQLVPLVYDRLRQAARGLMAREGQGHSLQATALVHEAYLRVKKSDNQPQWCGPSHFSAIVMEVMRRILVESARRKKRLKHGGEMTRQDLDPGMIEGRGEDDLVLALDEALTELTAVNSGWANLVKLRYFLGLTMPEAARDLGVSPRTADAWWASARVWLQNRLALDIGELMK</sequence>
<dbReference type="NCBIfam" id="TIGR02937">
    <property type="entry name" value="sigma70-ECF"/>
    <property type="match status" value="1"/>
</dbReference>
<dbReference type="OrthoDB" id="278371at2"/>